<dbReference type="Pfam" id="PF03759">
    <property type="entry name" value="PRONE"/>
    <property type="match status" value="1"/>
</dbReference>
<sequence>MVVPVDIQMMAGHRQPDKQCIWLKICVELEQMKERFAKFILGEDMSGGGKVVSSALALTNAITNVAGNLNLIANLSDGNVTLIAEEDKVPLAERIAERKKRSVNVYVCSVTVSAIWDFLLGIIQWPEGCSPSPNIAARCDHPGDNLEGCGFSASSNVPVTLDFRTTNIRADAGCFPFLGGWNVHDHVTSEGCNDHQRCDPLQPDVTNDLPTRETPAQEMPSSSRIRRRAQRLGILDAFMWFVHSVRFLNSWFSFT</sequence>
<proteinExistence type="predicted"/>
<accession>A0A2U1KBG4</accession>
<gene>
    <name evidence="5" type="ORF">CTI12_AA622420</name>
</gene>
<evidence type="ECO:0000259" key="4">
    <source>
        <dbReference type="PROSITE" id="PS51334"/>
    </source>
</evidence>
<keyword evidence="6" id="KW-1185">Reference proteome</keyword>
<dbReference type="AlphaFoldDB" id="A0A2U1KBG4"/>
<evidence type="ECO:0000256" key="3">
    <source>
        <dbReference type="SAM" id="MobiDB-lite"/>
    </source>
</evidence>
<dbReference type="PROSITE" id="PS51334">
    <property type="entry name" value="PRONE"/>
    <property type="match status" value="1"/>
</dbReference>
<evidence type="ECO:0000313" key="6">
    <source>
        <dbReference type="Proteomes" id="UP000245207"/>
    </source>
</evidence>
<dbReference type="PANTHER" id="PTHR33101:SF10">
    <property type="entry name" value="ROP GUANINE NUCLEOTIDE EXCHANGE FACTOR 12"/>
    <property type="match status" value="1"/>
</dbReference>
<keyword evidence="1 2" id="KW-0344">Guanine-nucleotide releasing factor</keyword>
<organism evidence="5 6">
    <name type="scientific">Artemisia annua</name>
    <name type="common">Sweet wormwood</name>
    <dbReference type="NCBI Taxonomy" id="35608"/>
    <lineage>
        <taxon>Eukaryota</taxon>
        <taxon>Viridiplantae</taxon>
        <taxon>Streptophyta</taxon>
        <taxon>Embryophyta</taxon>
        <taxon>Tracheophyta</taxon>
        <taxon>Spermatophyta</taxon>
        <taxon>Magnoliopsida</taxon>
        <taxon>eudicotyledons</taxon>
        <taxon>Gunneridae</taxon>
        <taxon>Pentapetalae</taxon>
        <taxon>asterids</taxon>
        <taxon>campanulids</taxon>
        <taxon>Asterales</taxon>
        <taxon>Asteraceae</taxon>
        <taxon>Asteroideae</taxon>
        <taxon>Anthemideae</taxon>
        <taxon>Artemisiinae</taxon>
        <taxon>Artemisia</taxon>
    </lineage>
</organism>
<dbReference type="OrthoDB" id="1053009at2759"/>
<dbReference type="STRING" id="35608.A0A2U1KBG4"/>
<name>A0A2U1KBG4_ARTAN</name>
<dbReference type="Proteomes" id="UP000245207">
    <property type="component" value="Unassembled WGS sequence"/>
</dbReference>
<protein>
    <submittedName>
        <fullName evidence="5">Rop guanine nucleotide exchange factor 12</fullName>
    </submittedName>
</protein>
<dbReference type="EMBL" id="PKPP01023830">
    <property type="protein sequence ID" value="PWA34100.1"/>
    <property type="molecule type" value="Genomic_DNA"/>
</dbReference>
<feature type="region of interest" description="Disordered" evidence="3">
    <location>
        <begin position="203"/>
        <end position="224"/>
    </location>
</feature>
<evidence type="ECO:0000313" key="5">
    <source>
        <dbReference type="EMBL" id="PWA34100.1"/>
    </source>
</evidence>
<dbReference type="Gene3D" id="1.20.58.2010">
    <property type="entry name" value="PRONE domain, subdomain 1"/>
    <property type="match status" value="1"/>
</dbReference>
<dbReference type="InterPro" id="IPR005512">
    <property type="entry name" value="PRONE_dom"/>
</dbReference>
<evidence type="ECO:0000256" key="2">
    <source>
        <dbReference type="PROSITE-ProRule" id="PRU00663"/>
    </source>
</evidence>
<evidence type="ECO:0000256" key="1">
    <source>
        <dbReference type="ARBA" id="ARBA00022658"/>
    </source>
</evidence>
<dbReference type="InterPro" id="IPR038937">
    <property type="entry name" value="RopGEF"/>
</dbReference>
<comment type="caution">
    <text evidence="5">The sequence shown here is derived from an EMBL/GenBank/DDBJ whole genome shotgun (WGS) entry which is preliminary data.</text>
</comment>
<feature type="domain" description="PRONE" evidence="4">
    <location>
        <begin position="19"/>
        <end position="66"/>
    </location>
</feature>
<dbReference type="GO" id="GO:0005085">
    <property type="term" value="F:guanyl-nucleotide exchange factor activity"/>
    <property type="evidence" value="ECO:0007669"/>
    <property type="project" value="UniProtKB-UniRule"/>
</dbReference>
<reference evidence="5 6" key="1">
    <citation type="journal article" date="2018" name="Mol. Plant">
        <title>The genome of Artemisia annua provides insight into the evolution of Asteraceae family and artemisinin biosynthesis.</title>
        <authorList>
            <person name="Shen Q."/>
            <person name="Zhang L."/>
            <person name="Liao Z."/>
            <person name="Wang S."/>
            <person name="Yan T."/>
            <person name="Shi P."/>
            <person name="Liu M."/>
            <person name="Fu X."/>
            <person name="Pan Q."/>
            <person name="Wang Y."/>
            <person name="Lv Z."/>
            <person name="Lu X."/>
            <person name="Zhang F."/>
            <person name="Jiang W."/>
            <person name="Ma Y."/>
            <person name="Chen M."/>
            <person name="Hao X."/>
            <person name="Li L."/>
            <person name="Tang Y."/>
            <person name="Lv G."/>
            <person name="Zhou Y."/>
            <person name="Sun X."/>
            <person name="Brodelius P.E."/>
            <person name="Rose J.K.C."/>
            <person name="Tang K."/>
        </authorList>
    </citation>
    <scope>NUCLEOTIDE SEQUENCE [LARGE SCALE GENOMIC DNA]</scope>
    <source>
        <strain evidence="6">cv. Huhao1</strain>
        <tissue evidence="5">Leaf</tissue>
    </source>
</reference>
<dbReference type="PANTHER" id="PTHR33101">
    <property type="entry name" value="ROP GUANINE NUCLEOTIDE EXCHANGE FACTOR 1"/>
    <property type="match status" value="1"/>
</dbReference>